<evidence type="ECO:0000256" key="10">
    <source>
        <dbReference type="RuleBase" id="RU361238"/>
    </source>
</evidence>
<evidence type="ECO:0000256" key="3">
    <source>
        <dbReference type="ARBA" id="ARBA00022651"/>
    </source>
</evidence>
<accession>A0AAD9H2B9</accession>
<evidence type="ECO:0000256" key="9">
    <source>
        <dbReference type="ARBA" id="ARBA00034075"/>
    </source>
</evidence>
<evidence type="ECO:0000256" key="6">
    <source>
        <dbReference type="ARBA" id="ARBA00022801"/>
    </source>
</evidence>
<evidence type="ECO:0000256" key="8">
    <source>
        <dbReference type="ARBA" id="ARBA00023157"/>
    </source>
</evidence>
<keyword evidence="5 10" id="KW-0732">Signal</keyword>
<keyword evidence="7" id="KW-0106">Calcium</keyword>
<sequence length="533" mass="57943">MLPLLLLGALAPSARAVETLAKTNVTFEQKCSGFASSLQIPGANTTATEYITAGTTLQLSGSDPTCSRPSQNVTANLCRVTARIATSARSGIKFEAWLPENWSGRFLSTGNGALGGCVQYEDLDYASSLGFAAVATNNGHDGMSGAPFLNNPDVVEDFAYRALTTGVEVGKDVTQTFYNRPHTKSYYLGCSTGGRQGFKQAQAFPHNFDGIVAGAPAFSFNNLTSWSCHFLPLTGQQGADTFIPMSMWPTIHNDILNQCDELDGAKDGLLESPDLCDYKPESLLCGAFSNQTSGCLTQKQVDTLRGIYSPLIDASGSLVYPRMQPGAEMTGAPQVYFNGQPFSASDWFKYAIHNDSNWDPATITSEDYVKASTLNLFDIETFNGDLSTFQQRGGKILHYHGLVDGVISSDNSPRYYEHVAQTMGQTPAELDDFYRFFRISGMAHCSGGTGAANIGNQAKNLASYDPEENVLMAMVRWVEEGIAPEHITGTAFVNNTMSDGVDYKRRHCRWPTRNVFKGTGSYKDEDNWECVAN</sequence>
<evidence type="ECO:0000313" key="11">
    <source>
        <dbReference type="EMBL" id="KAK2020905.1"/>
    </source>
</evidence>
<dbReference type="PANTHER" id="PTHR33938:SF15">
    <property type="entry name" value="FERULOYL ESTERASE B-RELATED"/>
    <property type="match status" value="1"/>
</dbReference>
<keyword evidence="6 10" id="KW-0378">Hydrolase</keyword>
<keyword evidence="2" id="KW-0719">Serine esterase</keyword>
<dbReference type="Proteomes" id="UP001232148">
    <property type="component" value="Unassembled WGS sequence"/>
</dbReference>
<evidence type="ECO:0000256" key="4">
    <source>
        <dbReference type="ARBA" id="ARBA00022723"/>
    </source>
</evidence>
<keyword evidence="3" id="KW-0858">Xylan degradation</keyword>
<dbReference type="InterPro" id="IPR029058">
    <property type="entry name" value="AB_hydrolase_fold"/>
</dbReference>
<feature type="signal peptide" evidence="10">
    <location>
        <begin position="1"/>
        <end position="16"/>
    </location>
</feature>
<keyword evidence="8" id="KW-1015">Disulfide bond</keyword>
<dbReference type="EMBL" id="MU843159">
    <property type="protein sequence ID" value="KAK2020905.1"/>
    <property type="molecule type" value="Genomic_DNA"/>
</dbReference>
<evidence type="ECO:0000313" key="12">
    <source>
        <dbReference type="Proteomes" id="UP001232148"/>
    </source>
</evidence>
<dbReference type="SUPFAM" id="SSF53474">
    <property type="entry name" value="alpha/beta-Hydrolases"/>
    <property type="match status" value="1"/>
</dbReference>
<proteinExistence type="inferred from homology"/>
<keyword evidence="3" id="KW-0624">Polysaccharide degradation</keyword>
<comment type="caution">
    <text evidence="11">The sequence shown here is derived from an EMBL/GenBank/DDBJ whole genome shotgun (WGS) entry which is preliminary data.</text>
</comment>
<organism evidence="11 12">
    <name type="scientific">Colletotrichum zoysiae</name>
    <dbReference type="NCBI Taxonomy" id="1216348"/>
    <lineage>
        <taxon>Eukaryota</taxon>
        <taxon>Fungi</taxon>
        <taxon>Dikarya</taxon>
        <taxon>Ascomycota</taxon>
        <taxon>Pezizomycotina</taxon>
        <taxon>Sordariomycetes</taxon>
        <taxon>Hypocreomycetidae</taxon>
        <taxon>Glomerellales</taxon>
        <taxon>Glomerellaceae</taxon>
        <taxon>Colletotrichum</taxon>
        <taxon>Colletotrichum graminicola species complex</taxon>
    </lineage>
</organism>
<dbReference type="AlphaFoldDB" id="A0AAD9H2B9"/>
<dbReference type="GO" id="GO:0030600">
    <property type="term" value="F:feruloyl esterase activity"/>
    <property type="evidence" value="ECO:0007669"/>
    <property type="project" value="UniProtKB-EC"/>
</dbReference>
<feature type="chain" id="PRO_5041770821" description="Carboxylic ester hydrolase" evidence="10">
    <location>
        <begin position="17"/>
        <end position="533"/>
    </location>
</feature>
<evidence type="ECO:0000256" key="5">
    <source>
        <dbReference type="ARBA" id="ARBA00022729"/>
    </source>
</evidence>
<protein>
    <recommendedName>
        <fullName evidence="10">Carboxylic ester hydrolase</fullName>
        <ecNumber evidence="10">3.1.1.-</ecNumber>
    </recommendedName>
</protein>
<dbReference type="EC" id="3.1.1.-" evidence="10"/>
<name>A0AAD9H2B9_9PEZI</name>
<evidence type="ECO:0000256" key="1">
    <source>
        <dbReference type="ARBA" id="ARBA00006249"/>
    </source>
</evidence>
<evidence type="ECO:0000256" key="2">
    <source>
        <dbReference type="ARBA" id="ARBA00022487"/>
    </source>
</evidence>
<comment type="catalytic activity">
    <reaction evidence="9">
        <text>feruloyl-polysaccharide + H2O = ferulate + polysaccharide.</text>
        <dbReference type="EC" id="3.1.1.73"/>
    </reaction>
</comment>
<comment type="similarity">
    <text evidence="1 10">Belongs to the tannase family.</text>
</comment>
<keyword evidence="3" id="KW-0119">Carbohydrate metabolism</keyword>
<gene>
    <name evidence="11" type="ORF">LX32DRAFT_714704</name>
</gene>
<dbReference type="Pfam" id="PF07519">
    <property type="entry name" value="Tannase"/>
    <property type="match status" value="1"/>
</dbReference>
<evidence type="ECO:0000256" key="7">
    <source>
        <dbReference type="ARBA" id="ARBA00022837"/>
    </source>
</evidence>
<reference evidence="11" key="1">
    <citation type="submission" date="2021-06" db="EMBL/GenBank/DDBJ databases">
        <title>Comparative genomics, transcriptomics and evolutionary studies reveal genomic signatures of adaptation to plant cell wall in hemibiotrophic fungi.</title>
        <authorList>
            <consortium name="DOE Joint Genome Institute"/>
            <person name="Baroncelli R."/>
            <person name="Diaz J.F."/>
            <person name="Benocci T."/>
            <person name="Peng M."/>
            <person name="Battaglia E."/>
            <person name="Haridas S."/>
            <person name="Andreopoulos W."/>
            <person name="Labutti K."/>
            <person name="Pangilinan J."/>
            <person name="Floch G.L."/>
            <person name="Makela M.R."/>
            <person name="Henrissat B."/>
            <person name="Grigoriev I.V."/>
            <person name="Crouch J.A."/>
            <person name="De Vries R.P."/>
            <person name="Sukno S.A."/>
            <person name="Thon M.R."/>
        </authorList>
    </citation>
    <scope>NUCLEOTIDE SEQUENCE</scope>
    <source>
        <strain evidence="11">MAFF235873</strain>
    </source>
</reference>
<keyword evidence="4" id="KW-0479">Metal-binding</keyword>
<dbReference type="InterPro" id="IPR011118">
    <property type="entry name" value="Tannase/feruloyl_esterase"/>
</dbReference>
<dbReference type="PANTHER" id="PTHR33938">
    <property type="entry name" value="FERULOYL ESTERASE B-RELATED"/>
    <property type="match status" value="1"/>
</dbReference>
<dbReference type="GO" id="GO:0045493">
    <property type="term" value="P:xylan catabolic process"/>
    <property type="evidence" value="ECO:0007669"/>
    <property type="project" value="UniProtKB-KW"/>
</dbReference>
<dbReference type="GO" id="GO:0046872">
    <property type="term" value="F:metal ion binding"/>
    <property type="evidence" value="ECO:0007669"/>
    <property type="project" value="UniProtKB-KW"/>
</dbReference>
<keyword evidence="12" id="KW-1185">Reference proteome</keyword>